<dbReference type="PANTHER" id="PTHR23072">
    <property type="entry name" value="PHOSPHATIDYLINOSITOL GLYCAN-RELATED"/>
    <property type="match status" value="1"/>
</dbReference>
<evidence type="ECO:0000256" key="12">
    <source>
        <dbReference type="SAM" id="Phobius"/>
    </source>
</evidence>
<evidence type="ECO:0000256" key="8">
    <source>
        <dbReference type="ARBA" id="ARBA00022989"/>
    </source>
</evidence>
<proteinExistence type="inferred from homology"/>
<evidence type="ECO:0000256" key="9">
    <source>
        <dbReference type="ARBA" id="ARBA00023136"/>
    </source>
</evidence>
<feature type="domain" description="GPI ethanolamine phosphate transferase 2 C-terminal" evidence="13">
    <location>
        <begin position="671"/>
        <end position="779"/>
    </location>
</feature>
<evidence type="ECO:0000256" key="11">
    <source>
        <dbReference type="SAM" id="MobiDB-lite"/>
    </source>
</evidence>
<keyword evidence="6 12" id="KW-0812">Transmembrane</keyword>
<dbReference type="UniPathway" id="UPA00196"/>
<dbReference type="InParanoid" id="E3LGD4"/>
<dbReference type="OMA" id="SWNQTGQ"/>
<keyword evidence="15" id="KW-1185">Reference proteome</keyword>
<evidence type="ECO:0000256" key="7">
    <source>
        <dbReference type="ARBA" id="ARBA00022824"/>
    </source>
</evidence>
<evidence type="ECO:0000256" key="1">
    <source>
        <dbReference type="ARBA" id="ARBA00004477"/>
    </source>
</evidence>
<comment type="pathway">
    <text evidence="2">Glycolipid biosynthesis; glycosylphosphatidylinositol-anchor biosynthesis.</text>
</comment>
<accession>E3LGD4</accession>
<evidence type="ECO:0000256" key="5">
    <source>
        <dbReference type="ARBA" id="ARBA00022679"/>
    </source>
</evidence>
<feature type="transmembrane region" description="Helical" evidence="12">
    <location>
        <begin position="616"/>
        <end position="638"/>
    </location>
</feature>
<comment type="subcellular location">
    <subcellularLocation>
        <location evidence="1">Endoplasmic reticulum membrane</location>
        <topology evidence="1">Multi-pass membrane protein</topology>
    </subcellularLocation>
</comment>
<dbReference type="PANTHER" id="PTHR23072:SF0">
    <property type="entry name" value="GPI ETHANOLAMINE PHOSPHATE TRANSFERASE 2"/>
    <property type="match status" value="1"/>
</dbReference>
<feature type="transmembrane region" description="Helical" evidence="12">
    <location>
        <begin position="544"/>
        <end position="564"/>
    </location>
</feature>
<dbReference type="GO" id="GO:0005789">
    <property type="term" value="C:endoplasmic reticulum membrane"/>
    <property type="evidence" value="ECO:0007669"/>
    <property type="project" value="UniProtKB-SubCell"/>
</dbReference>
<evidence type="ECO:0000256" key="2">
    <source>
        <dbReference type="ARBA" id="ARBA00004687"/>
    </source>
</evidence>
<dbReference type="Pfam" id="PF19316">
    <property type="entry name" value="PIGO_PIGG"/>
    <property type="match status" value="2"/>
</dbReference>
<dbReference type="STRING" id="31234.E3LGD4"/>
<evidence type="ECO:0000313" key="14">
    <source>
        <dbReference type="EMBL" id="EFO86364.1"/>
    </source>
</evidence>
<dbReference type="AlphaFoldDB" id="E3LGD4"/>
<evidence type="ECO:0000256" key="3">
    <source>
        <dbReference type="ARBA" id="ARBA00005315"/>
    </source>
</evidence>
<dbReference type="CDD" id="cd16024">
    <property type="entry name" value="GPI_EPT_2"/>
    <property type="match status" value="1"/>
</dbReference>
<evidence type="ECO:0000256" key="6">
    <source>
        <dbReference type="ARBA" id="ARBA00022692"/>
    </source>
</evidence>
<sequence>MKNLIKFLFQTSRLLVVVACILLVYSFVALEGRGKEDGETDGDDRKTNRRTTENEKEKKDRIPLQDLNFQFPETPRLVFMVIDAFRLSFLTSPESPMTFTKSSIANNSALLFDAYARMPTVTLPRITAYITGTLPSFGTILTNLATDEIKIDNWISRIHALKKRIHFFGDDTWIRLLPGKFKKYDGVTSFYVNDYTEVDQNVTRHLRKEFSGFRKWDVLILHYLGLDHIGHSLGGNSPKIPEKLKEMDEVIVRIHEFLRNSSSDSRENYLIVCGDHGMTAAGSHGGASPEETRVPVVMWKIGRQTNEKMVKNTEKPPKIEQIDVSATIFDLFGLEMPSESYGISLASWFRDENFEEENLKKQHEHFKNIIEEKHLSISDICDENCDYTDKFLQKSLKKWFKTVQEELIGTSTEMPNISMFISFALLLQVSATVLSANAWFFRTPQLNLSIFLVNIMCFASSLIEEEHEIWFYLGSTVVAIRAIRWLRNREQKELKPIIALAVLHRIAYGYMQSTRRRWSMDQSLLPESLFSEVFDRNVTDFNTFLKFDAILVMIGSFIYWWIYIKKNHSLIFLPMLSQYLRYMEFAPIGIFNISAQIHILIQLCVVPIGIITGTMLFGFLPLILAIVPVSQVLLALFTYRIGHLSAKLQFGDVENLIFCMASFFYFFCNDNFQFQGNSNSLSTLSLTSAYVGLLDYYPILVGAQLIVYTFAGPVLYMAGRTSFVSTKSPATSHWLQLHFSFRISALATSLICLYIFQNHLFVWSVYSPKVVYDIAHVIVFGVISAF</sequence>
<dbReference type="OrthoDB" id="272139at2759"/>
<dbReference type="InterPro" id="IPR017850">
    <property type="entry name" value="Alkaline_phosphatase_core_sf"/>
</dbReference>
<dbReference type="eggNOG" id="KOG2125">
    <property type="taxonomic scope" value="Eukaryota"/>
</dbReference>
<dbReference type="GO" id="GO:0006506">
    <property type="term" value="P:GPI anchor biosynthetic process"/>
    <property type="evidence" value="ECO:0007669"/>
    <property type="project" value="UniProtKB-UniPathway"/>
</dbReference>
<dbReference type="HOGENOM" id="CLU_004770_2_0_1"/>
<comment type="similarity">
    <text evidence="3">Belongs to the PIGG/PIGN/PIGO family. PIGG subfamily.</text>
</comment>
<evidence type="ECO:0000256" key="10">
    <source>
        <dbReference type="ARBA" id="ARBA00023180"/>
    </source>
</evidence>
<gene>
    <name evidence="14" type="ORF">CRE_01547</name>
</gene>
<organism evidence="15">
    <name type="scientific">Caenorhabditis remanei</name>
    <name type="common">Caenorhabditis vulgaris</name>
    <dbReference type="NCBI Taxonomy" id="31234"/>
    <lineage>
        <taxon>Eukaryota</taxon>
        <taxon>Metazoa</taxon>
        <taxon>Ecdysozoa</taxon>
        <taxon>Nematoda</taxon>
        <taxon>Chromadorea</taxon>
        <taxon>Rhabditida</taxon>
        <taxon>Rhabditina</taxon>
        <taxon>Rhabditomorpha</taxon>
        <taxon>Rhabditoidea</taxon>
        <taxon>Rhabditidae</taxon>
        <taxon>Peloderinae</taxon>
        <taxon>Caenorhabditis</taxon>
    </lineage>
</organism>
<feature type="transmembrane region" description="Helical" evidence="12">
    <location>
        <begin position="739"/>
        <end position="756"/>
    </location>
</feature>
<keyword evidence="10" id="KW-0325">Glycoprotein</keyword>
<evidence type="ECO:0000259" key="13">
    <source>
        <dbReference type="Pfam" id="PF19316"/>
    </source>
</evidence>
<dbReference type="EMBL" id="DS268408">
    <property type="protein sequence ID" value="EFO86364.1"/>
    <property type="molecule type" value="Genomic_DNA"/>
</dbReference>
<name>E3LGD4_CAERE</name>
<feature type="transmembrane region" description="Helical" evidence="12">
    <location>
        <begin position="585"/>
        <end position="610"/>
    </location>
</feature>
<feature type="transmembrane region" description="Helical" evidence="12">
    <location>
        <begin position="446"/>
        <end position="463"/>
    </location>
</feature>
<feature type="domain" description="GPI ethanolamine phosphate transferase 2 C-terminal" evidence="13">
    <location>
        <begin position="421"/>
        <end position="514"/>
    </location>
</feature>
<dbReference type="InterPro" id="IPR002591">
    <property type="entry name" value="Phosphodiest/P_Trfase"/>
</dbReference>
<feature type="transmembrane region" description="Helical" evidence="12">
    <location>
        <begin position="469"/>
        <end position="487"/>
    </location>
</feature>
<protein>
    <recommendedName>
        <fullName evidence="13">GPI ethanolamine phosphate transferase 2 C-terminal domain-containing protein</fullName>
    </recommendedName>
</protein>
<keyword evidence="8 12" id="KW-1133">Transmembrane helix</keyword>
<keyword evidence="9 12" id="KW-0472">Membrane</keyword>
<dbReference type="SUPFAM" id="SSF53649">
    <property type="entry name" value="Alkaline phosphatase-like"/>
    <property type="match status" value="1"/>
</dbReference>
<keyword evidence="7" id="KW-0256">Endoplasmic reticulum</keyword>
<dbReference type="Pfam" id="PF01663">
    <property type="entry name" value="Phosphodiest"/>
    <property type="match status" value="1"/>
</dbReference>
<keyword evidence="4" id="KW-0337">GPI-anchor biosynthesis</keyword>
<dbReference type="InterPro" id="IPR037674">
    <property type="entry name" value="PIG-G_N"/>
</dbReference>
<dbReference type="InterPro" id="IPR039527">
    <property type="entry name" value="PIGG/GPI7"/>
</dbReference>
<dbReference type="Gene3D" id="3.40.720.10">
    <property type="entry name" value="Alkaline Phosphatase, subunit A"/>
    <property type="match status" value="2"/>
</dbReference>
<dbReference type="InterPro" id="IPR045687">
    <property type="entry name" value="PIGG/GPI7_C"/>
</dbReference>
<feature type="region of interest" description="Disordered" evidence="11">
    <location>
        <begin position="35"/>
        <end position="59"/>
    </location>
</feature>
<dbReference type="GO" id="GO:0051267">
    <property type="term" value="F:CP2 mannose-ethanolamine phosphotransferase activity"/>
    <property type="evidence" value="ECO:0007669"/>
    <property type="project" value="TreeGrafter"/>
</dbReference>
<feature type="transmembrane region" description="Helical" evidence="12">
    <location>
        <begin position="417"/>
        <end position="439"/>
    </location>
</feature>
<feature type="transmembrane region" description="Helical" evidence="12">
    <location>
        <begin position="650"/>
        <end position="667"/>
    </location>
</feature>
<feature type="transmembrane region" description="Helical" evidence="12">
    <location>
        <begin position="696"/>
        <end position="718"/>
    </location>
</feature>
<reference evidence="14" key="1">
    <citation type="submission" date="2007-07" db="EMBL/GenBank/DDBJ databases">
        <title>PCAP assembly of the Caenorhabditis remanei genome.</title>
        <authorList>
            <consortium name="The Caenorhabditis remanei Sequencing Consortium"/>
            <person name="Wilson R.K."/>
        </authorList>
    </citation>
    <scope>NUCLEOTIDE SEQUENCE [LARGE SCALE GENOMIC DNA]</scope>
    <source>
        <strain evidence="14">PB4641</strain>
    </source>
</reference>
<dbReference type="FunCoup" id="E3LGD4">
    <property type="interactions" value="1961"/>
</dbReference>
<dbReference type="Proteomes" id="UP000008281">
    <property type="component" value="Unassembled WGS sequence"/>
</dbReference>
<evidence type="ECO:0000313" key="15">
    <source>
        <dbReference type="Proteomes" id="UP000008281"/>
    </source>
</evidence>
<evidence type="ECO:0000256" key="4">
    <source>
        <dbReference type="ARBA" id="ARBA00022502"/>
    </source>
</evidence>
<keyword evidence="5" id="KW-0808">Transferase</keyword>